<dbReference type="Pfam" id="PF00535">
    <property type="entry name" value="Glycos_transf_2"/>
    <property type="match status" value="1"/>
</dbReference>
<name>A0A6M0SZG5_CLOBO</name>
<reference evidence="3 4" key="1">
    <citation type="submission" date="2019-02" db="EMBL/GenBank/DDBJ databases">
        <title>Genome sequencing of Clostridium botulinum clinical isolates.</title>
        <authorList>
            <person name="Brunt J."/>
            <person name="Van Vliet A.H.M."/>
            <person name="Stringer S.C."/>
            <person name="Grant K.A."/>
            <person name="Carter A.C."/>
            <person name="Peck M.W."/>
        </authorList>
    </citation>
    <scope>NUCLEOTIDE SEQUENCE [LARGE SCALE GENOMIC DNA]</scope>
    <source>
        <strain evidence="3 4">R1125/03</strain>
    </source>
</reference>
<keyword evidence="3" id="KW-0808">Transferase</keyword>
<dbReference type="SUPFAM" id="SSF48452">
    <property type="entry name" value="TPR-like"/>
    <property type="match status" value="1"/>
</dbReference>
<dbReference type="SUPFAM" id="SSF53448">
    <property type="entry name" value="Nucleotide-diphospho-sugar transferases"/>
    <property type="match status" value="1"/>
</dbReference>
<dbReference type="Proteomes" id="UP000473089">
    <property type="component" value="Unassembled WGS sequence"/>
</dbReference>
<gene>
    <name evidence="3" type="ORF">EXM42_06025</name>
</gene>
<dbReference type="InterPro" id="IPR029044">
    <property type="entry name" value="Nucleotide-diphossugar_trans"/>
</dbReference>
<dbReference type="InterPro" id="IPR001173">
    <property type="entry name" value="Glyco_trans_2-like"/>
</dbReference>
<keyword evidence="1" id="KW-0802">TPR repeat</keyword>
<evidence type="ECO:0000313" key="3">
    <source>
        <dbReference type="EMBL" id="NFA59962.1"/>
    </source>
</evidence>
<feature type="domain" description="Glycosyltransferase 2-like" evidence="2">
    <location>
        <begin position="5"/>
        <end position="136"/>
    </location>
</feature>
<proteinExistence type="predicted"/>
<dbReference type="AlphaFoldDB" id="A0A6M0SZG5"/>
<dbReference type="CDD" id="cd02511">
    <property type="entry name" value="Beta4Glucosyltransferase"/>
    <property type="match status" value="1"/>
</dbReference>
<dbReference type="GO" id="GO:0016740">
    <property type="term" value="F:transferase activity"/>
    <property type="evidence" value="ECO:0007669"/>
    <property type="project" value="UniProtKB-KW"/>
</dbReference>
<dbReference type="InterPro" id="IPR019734">
    <property type="entry name" value="TPR_rpt"/>
</dbReference>
<evidence type="ECO:0000256" key="1">
    <source>
        <dbReference type="PROSITE-ProRule" id="PRU00339"/>
    </source>
</evidence>
<dbReference type="PANTHER" id="PTHR43630">
    <property type="entry name" value="POLY-BETA-1,6-N-ACETYL-D-GLUCOSAMINE SYNTHASE"/>
    <property type="match status" value="1"/>
</dbReference>
<dbReference type="Gene3D" id="3.90.550.10">
    <property type="entry name" value="Spore Coat Polysaccharide Biosynthesis Protein SpsA, Chain A"/>
    <property type="match status" value="1"/>
</dbReference>
<dbReference type="PANTHER" id="PTHR43630:SF2">
    <property type="entry name" value="GLYCOSYLTRANSFERASE"/>
    <property type="match status" value="1"/>
</dbReference>
<dbReference type="Pfam" id="PF13181">
    <property type="entry name" value="TPR_8"/>
    <property type="match status" value="3"/>
</dbReference>
<dbReference type="SMART" id="SM00028">
    <property type="entry name" value="TPR"/>
    <property type="match status" value="3"/>
</dbReference>
<dbReference type="EMBL" id="SGJP01000010">
    <property type="protein sequence ID" value="NFA59962.1"/>
    <property type="molecule type" value="Genomic_DNA"/>
</dbReference>
<evidence type="ECO:0000313" key="4">
    <source>
        <dbReference type="Proteomes" id="UP000473089"/>
    </source>
</evidence>
<dbReference type="PROSITE" id="PS50005">
    <property type="entry name" value="TPR"/>
    <property type="match status" value="1"/>
</dbReference>
<accession>A0A6M0SZG5</accession>
<comment type="caution">
    <text evidence="3">The sequence shown here is derived from an EMBL/GenBank/DDBJ whole genome shotgun (WGS) entry which is preliminary data.</text>
</comment>
<dbReference type="InterPro" id="IPR011990">
    <property type="entry name" value="TPR-like_helical_dom_sf"/>
</dbReference>
<feature type="repeat" description="TPR" evidence="1">
    <location>
        <begin position="272"/>
        <end position="305"/>
    </location>
</feature>
<evidence type="ECO:0000259" key="2">
    <source>
        <dbReference type="Pfam" id="PF00535"/>
    </source>
</evidence>
<organism evidence="3 4">
    <name type="scientific">Clostridium botulinum</name>
    <dbReference type="NCBI Taxonomy" id="1491"/>
    <lineage>
        <taxon>Bacteria</taxon>
        <taxon>Bacillati</taxon>
        <taxon>Bacillota</taxon>
        <taxon>Clostridia</taxon>
        <taxon>Eubacteriales</taxon>
        <taxon>Clostridiaceae</taxon>
        <taxon>Clostridium</taxon>
    </lineage>
</organism>
<dbReference type="Gene3D" id="1.25.40.10">
    <property type="entry name" value="Tetratricopeptide repeat domain"/>
    <property type="match status" value="1"/>
</dbReference>
<sequence>MEITLCMIVKNEEENIKKCITSAFHIVDNAVIVDTGSMDSTKDIIKKFGEKVKLIEHEWKDDFSEARNVSIENAKGDWILVLDADEEILGYKEPILKQITNTKKESFNIKGINKIDEEGGLNSFFYNRLFKNKGYKYYRAIHEQLNIDENKVGVLDEKISKIIHYGYSKENFIKRDKMNRNLRILANEYNKNSEDPFICYHLGATYASSGDYKNALNYFVKSYQIGLTKGFGGYYYELLKRMSQCIYLLKDYRLCIDFLTGILKDENLKGFTDLYYILGSCLYEIKDYENAKKMFNECIKFGEKTKFPTFTGRGTFLAELMLARIYLALSNRQEAQKCYLKLLNYKEKLSEDIIEEINCYTKNVETGGL</sequence>
<protein>
    <submittedName>
        <fullName evidence="3">Glycosyltransferase</fullName>
    </submittedName>
</protein>